<sequence>MKKLRSQVMQLRSHRAGIRFRAQAPKQGGGVHSKLQPLLCFVCWMLFNSITSLDLSFSSIKWGPTLWLVWLWLNVVLHTPKGCWFDSWSGYMSRLQARSLVRVHAGSSQLMFLSLSLPFPSSLSKVNKNIFFKWRP</sequence>
<organism evidence="1 2">
    <name type="scientific">Myotis myotis</name>
    <name type="common">Greater mouse-eared bat</name>
    <name type="synonym">Vespertilio myotis</name>
    <dbReference type="NCBI Taxonomy" id="51298"/>
    <lineage>
        <taxon>Eukaryota</taxon>
        <taxon>Metazoa</taxon>
        <taxon>Chordata</taxon>
        <taxon>Craniata</taxon>
        <taxon>Vertebrata</taxon>
        <taxon>Euteleostomi</taxon>
        <taxon>Mammalia</taxon>
        <taxon>Eutheria</taxon>
        <taxon>Laurasiatheria</taxon>
        <taxon>Chiroptera</taxon>
        <taxon>Yangochiroptera</taxon>
        <taxon>Vespertilionidae</taxon>
        <taxon>Myotis</taxon>
    </lineage>
</organism>
<protein>
    <submittedName>
        <fullName evidence="1">Uncharacterized protein</fullName>
    </submittedName>
</protein>
<evidence type="ECO:0000313" key="2">
    <source>
        <dbReference type="Proteomes" id="UP000527355"/>
    </source>
</evidence>
<accession>A0A7J7TJP3</accession>
<comment type="caution">
    <text evidence="1">The sequence shown here is derived from an EMBL/GenBank/DDBJ whole genome shotgun (WGS) entry which is preliminary data.</text>
</comment>
<keyword evidence="2" id="KW-1185">Reference proteome</keyword>
<dbReference type="EMBL" id="JABWUV010000016">
    <property type="protein sequence ID" value="KAF6300593.1"/>
    <property type="molecule type" value="Genomic_DNA"/>
</dbReference>
<proteinExistence type="predicted"/>
<gene>
    <name evidence="1" type="ORF">mMyoMyo1_009066</name>
</gene>
<reference evidence="1 2" key="1">
    <citation type="journal article" date="2020" name="Nature">
        <title>Six reference-quality genomes reveal evolution of bat adaptations.</title>
        <authorList>
            <person name="Jebb D."/>
            <person name="Huang Z."/>
            <person name="Pippel M."/>
            <person name="Hughes G.M."/>
            <person name="Lavrichenko K."/>
            <person name="Devanna P."/>
            <person name="Winkler S."/>
            <person name="Jermiin L.S."/>
            <person name="Skirmuntt E.C."/>
            <person name="Katzourakis A."/>
            <person name="Burkitt-Gray L."/>
            <person name="Ray D.A."/>
            <person name="Sullivan K.A.M."/>
            <person name="Roscito J.G."/>
            <person name="Kirilenko B.M."/>
            <person name="Davalos L.M."/>
            <person name="Corthals A.P."/>
            <person name="Power M.L."/>
            <person name="Jones G."/>
            <person name="Ransome R.D."/>
            <person name="Dechmann D.K.N."/>
            <person name="Locatelli A.G."/>
            <person name="Puechmaille S.J."/>
            <person name="Fedrigo O."/>
            <person name="Jarvis E.D."/>
            <person name="Hiller M."/>
            <person name="Vernes S.C."/>
            <person name="Myers E.W."/>
            <person name="Teeling E.C."/>
        </authorList>
    </citation>
    <scope>NUCLEOTIDE SEQUENCE [LARGE SCALE GENOMIC DNA]</scope>
    <source>
        <strain evidence="1">MMyoMyo1</strain>
        <tissue evidence="1">Flight muscle</tissue>
    </source>
</reference>
<evidence type="ECO:0000313" key="1">
    <source>
        <dbReference type="EMBL" id="KAF6300593.1"/>
    </source>
</evidence>
<dbReference type="AlphaFoldDB" id="A0A7J7TJP3"/>
<dbReference type="Proteomes" id="UP000527355">
    <property type="component" value="Unassembled WGS sequence"/>
</dbReference>
<name>A0A7J7TJP3_MYOMY</name>